<dbReference type="Gene3D" id="3.30.70.330">
    <property type="match status" value="1"/>
</dbReference>
<comment type="caution">
    <text evidence="3">The sequence shown here is derived from an EMBL/GenBank/DDBJ whole genome shotgun (WGS) entry which is preliminary data.</text>
</comment>
<dbReference type="InterPro" id="IPR036986">
    <property type="entry name" value="S4_RNA-bd_sf"/>
</dbReference>
<organism evidence="3 4">
    <name type="scientific">Ruthenibacterium lactatiformans</name>
    <dbReference type="NCBI Taxonomy" id="1550024"/>
    <lineage>
        <taxon>Bacteria</taxon>
        <taxon>Bacillati</taxon>
        <taxon>Bacillota</taxon>
        <taxon>Clostridia</taxon>
        <taxon>Eubacteriales</taxon>
        <taxon>Oscillospiraceae</taxon>
        <taxon>Ruthenibacterium</taxon>
    </lineage>
</organism>
<name>A0A0D8J6W3_9FIRM</name>
<dbReference type="Proteomes" id="UP000032483">
    <property type="component" value="Unassembled WGS sequence"/>
</dbReference>
<dbReference type="SUPFAM" id="SSF55174">
    <property type="entry name" value="Alpha-L RNA-binding motif"/>
    <property type="match status" value="1"/>
</dbReference>
<evidence type="ECO:0000259" key="2">
    <source>
        <dbReference type="SMART" id="SM00363"/>
    </source>
</evidence>
<evidence type="ECO:0000256" key="1">
    <source>
        <dbReference type="PROSITE-ProRule" id="PRU00182"/>
    </source>
</evidence>
<dbReference type="Gene3D" id="3.30.1370.160">
    <property type="match status" value="1"/>
</dbReference>
<dbReference type="PATRIC" id="fig|1550024.3.peg.388"/>
<dbReference type="AlphaFoldDB" id="A0A0D8J6W3"/>
<dbReference type="InterPro" id="IPR012677">
    <property type="entry name" value="Nucleotide-bd_a/b_plait_sf"/>
</dbReference>
<evidence type="ECO:0000313" key="4">
    <source>
        <dbReference type="Proteomes" id="UP000032483"/>
    </source>
</evidence>
<feature type="domain" description="RNA-binding S4" evidence="2">
    <location>
        <begin position="180"/>
        <end position="237"/>
    </location>
</feature>
<dbReference type="SMART" id="SM00363">
    <property type="entry name" value="S4"/>
    <property type="match status" value="1"/>
</dbReference>
<dbReference type="GO" id="GO:0003723">
    <property type="term" value="F:RNA binding"/>
    <property type="evidence" value="ECO:0007669"/>
    <property type="project" value="UniProtKB-KW"/>
</dbReference>
<proteinExistence type="predicted"/>
<protein>
    <recommendedName>
        <fullName evidence="2">RNA-binding S4 domain-containing protein</fullName>
    </recommendedName>
</protein>
<dbReference type="EMBL" id="JXXK01000001">
    <property type="protein sequence ID" value="KJF41543.1"/>
    <property type="molecule type" value="Genomic_DNA"/>
</dbReference>
<accession>A0A0D8J6W3</accession>
<dbReference type="Gene3D" id="3.10.290.10">
    <property type="entry name" value="RNA-binding S4 domain"/>
    <property type="match status" value="1"/>
</dbReference>
<dbReference type="CDD" id="cd00165">
    <property type="entry name" value="S4"/>
    <property type="match status" value="1"/>
</dbReference>
<dbReference type="InterPro" id="IPR002942">
    <property type="entry name" value="S4_RNA-bd"/>
</dbReference>
<keyword evidence="4" id="KW-1185">Reference proteome</keyword>
<dbReference type="PROSITE" id="PS50889">
    <property type="entry name" value="S4"/>
    <property type="match status" value="1"/>
</dbReference>
<dbReference type="Pfam" id="PF17774">
    <property type="entry name" value="YlmH_RBD"/>
    <property type="match status" value="1"/>
</dbReference>
<keyword evidence="1" id="KW-0694">RNA-binding</keyword>
<evidence type="ECO:0000313" key="3">
    <source>
        <dbReference type="EMBL" id="KJF41543.1"/>
    </source>
</evidence>
<dbReference type="InterPro" id="IPR040591">
    <property type="entry name" value="RqcP2_RBD"/>
</dbReference>
<gene>
    <name evidence="3" type="ORF">TQ39_01765</name>
</gene>
<reference evidence="3" key="1">
    <citation type="submission" date="2015-02" db="EMBL/GenBank/DDBJ databases">
        <title>A novel member of the family Ruminococcaceae isolated from human feces.</title>
        <authorList>
            <person name="Shkoporov A.N."/>
            <person name="Chaplin A.V."/>
            <person name="Motuzova O.V."/>
            <person name="Kafarskaia L.I."/>
            <person name="Khokhlova E.V."/>
            <person name="Efimov B.A."/>
        </authorList>
    </citation>
    <scope>NUCLEOTIDE SEQUENCE [LARGE SCALE GENOMIC DNA]</scope>
    <source>
        <strain evidence="3">585-1</strain>
    </source>
</reference>
<sequence length="255" mass="28092">MLRGYIPPADDDERLFVRRLGDLVQVVRQRGTSRSTPFLSDRQQELARAALAGLGFEGYAFDGGYPDAERRILRLFGEYGAQEPLPAVCLFAQTLRADRALTHRDYLGALMSLGIRRECIGDILLSEDGAYLFVLDTVAPLVCDELSSVGRCSVCVRAGRAEELPGREERPAQTATVASLRLDAVLAAMLHISRGDAVQLVKSGMVEVNHVSTVSAHYEVFENDVFSIRGRGKYKLCGVGAKSRKGRTFVSYIEY</sequence>